<dbReference type="InterPro" id="IPR051201">
    <property type="entry name" value="Chloro_Bact_Ser_Proteases"/>
</dbReference>
<keyword evidence="2" id="KW-0645">Protease</keyword>
<organism evidence="4 5">
    <name type="scientific">Flavilitoribacter nigricans (strain ATCC 23147 / DSM 23189 / NBRC 102662 / NCIMB 1420 / SS-2)</name>
    <name type="common">Lewinella nigricans</name>
    <dbReference type="NCBI Taxonomy" id="1122177"/>
    <lineage>
        <taxon>Bacteria</taxon>
        <taxon>Pseudomonadati</taxon>
        <taxon>Bacteroidota</taxon>
        <taxon>Saprospiria</taxon>
        <taxon>Saprospirales</taxon>
        <taxon>Lewinellaceae</taxon>
        <taxon>Flavilitoribacter</taxon>
    </lineage>
</organism>
<gene>
    <name evidence="4" type="ORF">CRP01_14185</name>
</gene>
<dbReference type="PANTHER" id="PTHR43343:SF3">
    <property type="entry name" value="PROTEASE DO-LIKE 8, CHLOROPLASTIC"/>
    <property type="match status" value="1"/>
</dbReference>
<proteinExistence type="inferred from homology"/>
<dbReference type="InterPro" id="IPR001940">
    <property type="entry name" value="Peptidase_S1C"/>
</dbReference>
<evidence type="ECO:0000313" key="5">
    <source>
        <dbReference type="Proteomes" id="UP000223913"/>
    </source>
</evidence>
<dbReference type="RefSeq" id="WP_099150706.1">
    <property type="nucleotide sequence ID" value="NZ_PDUD01000019.1"/>
</dbReference>
<evidence type="ECO:0000256" key="2">
    <source>
        <dbReference type="ARBA" id="ARBA00022670"/>
    </source>
</evidence>
<dbReference type="Pfam" id="PF13365">
    <property type="entry name" value="Trypsin_2"/>
    <property type="match status" value="1"/>
</dbReference>
<dbReference type="GO" id="GO:0006508">
    <property type="term" value="P:proteolysis"/>
    <property type="evidence" value="ECO:0007669"/>
    <property type="project" value="UniProtKB-KW"/>
</dbReference>
<evidence type="ECO:0000313" key="4">
    <source>
        <dbReference type="EMBL" id="PHN06112.1"/>
    </source>
</evidence>
<comment type="caution">
    <text evidence="4">The sequence shown here is derived from an EMBL/GenBank/DDBJ whole genome shotgun (WGS) entry which is preliminary data.</text>
</comment>
<dbReference type="InterPro" id="IPR043504">
    <property type="entry name" value="Peptidase_S1_PA_chymotrypsin"/>
</dbReference>
<accession>A0A2D0NC78</accession>
<protein>
    <recommendedName>
        <fullName evidence="6">PDZ domain-containing protein</fullName>
    </recommendedName>
</protein>
<name>A0A2D0NC78_FLAN2</name>
<dbReference type="GO" id="GO:0004252">
    <property type="term" value="F:serine-type endopeptidase activity"/>
    <property type="evidence" value="ECO:0007669"/>
    <property type="project" value="InterPro"/>
</dbReference>
<reference evidence="4 5" key="1">
    <citation type="submission" date="2017-10" db="EMBL/GenBank/DDBJ databases">
        <title>The draft genome sequence of Lewinella nigricans NBRC 102662.</title>
        <authorList>
            <person name="Wang K."/>
        </authorList>
    </citation>
    <scope>NUCLEOTIDE SEQUENCE [LARGE SCALE GENOMIC DNA]</scope>
    <source>
        <strain evidence="4 5">NBRC 102662</strain>
    </source>
</reference>
<dbReference type="Gene3D" id="2.40.10.10">
    <property type="entry name" value="Trypsin-like serine proteases"/>
    <property type="match status" value="2"/>
</dbReference>
<dbReference type="SUPFAM" id="SSF50494">
    <property type="entry name" value="Trypsin-like serine proteases"/>
    <property type="match status" value="1"/>
</dbReference>
<dbReference type="InterPro" id="IPR009003">
    <property type="entry name" value="Peptidase_S1_PA"/>
</dbReference>
<dbReference type="EMBL" id="PDUD01000019">
    <property type="protein sequence ID" value="PHN06112.1"/>
    <property type="molecule type" value="Genomic_DNA"/>
</dbReference>
<dbReference type="SUPFAM" id="SSF50156">
    <property type="entry name" value="PDZ domain-like"/>
    <property type="match status" value="1"/>
</dbReference>
<dbReference type="InterPro" id="IPR036034">
    <property type="entry name" value="PDZ_sf"/>
</dbReference>
<comment type="similarity">
    <text evidence="1">Belongs to the peptidase S1C family.</text>
</comment>
<dbReference type="AlphaFoldDB" id="A0A2D0NC78"/>
<dbReference type="PANTHER" id="PTHR43343">
    <property type="entry name" value="PEPTIDASE S12"/>
    <property type="match status" value="1"/>
</dbReference>
<dbReference type="OrthoDB" id="9758917at2"/>
<evidence type="ECO:0008006" key="6">
    <source>
        <dbReference type="Google" id="ProtNLM"/>
    </source>
</evidence>
<dbReference type="Gene3D" id="2.30.42.10">
    <property type="match status" value="1"/>
</dbReference>
<keyword evidence="3" id="KW-0378">Hydrolase</keyword>
<sequence>MRSISCIFLLTTALFHTLCGQNDLPPLERALSGIVTIGVFDVDDNDKVLGFANPQPSYADIAYEKNLNMGDVFSNGSGFVIDLDGKYYIVTNAHVIDAASRDRGAVYAFSINRTKYPVRILGGDSFYDIAVLEFDGEEPGSEILPMEFSEQEAHLAQRVYAIGNPLGNYPYSITEGIISGKNRLYHRPTTGRFGFLQHTATLIWGNSGGPLVDENGKVVGVNTWIETRNKNGQNYLFSQLNFALEGQRAAQLVNSILENDGRLRRAYLGLEFASTTLPSEPDGAPFIKSVLADSPGYESLQDKTGYTVTRINGETVQTLQDIVRIMETIAPEDTVRLKLKKGLTSPEIVVQANELTPDELEAVARHYFKSYSDYEPEEDASGIALKGTKGYLRLERFKSAGEGENWASFEVVEGKQQYGLAGLGGMSKQGTLASYQANSLRDLGAIIRLSTIEGHLGATIVEEKQYAGTIRFYMEDDDFNEVKVLYY</sequence>
<keyword evidence="5" id="KW-1185">Reference proteome</keyword>
<evidence type="ECO:0000256" key="1">
    <source>
        <dbReference type="ARBA" id="ARBA00010541"/>
    </source>
</evidence>
<evidence type="ECO:0000256" key="3">
    <source>
        <dbReference type="ARBA" id="ARBA00022801"/>
    </source>
</evidence>
<dbReference type="PRINTS" id="PR00834">
    <property type="entry name" value="PROTEASES2C"/>
</dbReference>
<dbReference type="Proteomes" id="UP000223913">
    <property type="component" value="Unassembled WGS sequence"/>
</dbReference>